<dbReference type="SUPFAM" id="SSF53335">
    <property type="entry name" value="S-adenosyl-L-methionine-dependent methyltransferases"/>
    <property type="match status" value="1"/>
</dbReference>
<name>A0A7W6Q4E1_9RHOB</name>
<comment type="caution">
    <text evidence="2">The sequence shown here is derived from an EMBL/GenBank/DDBJ whole genome shotgun (WGS) entry which is preliminary data.</text>
</comment>
<accession>A0A7W6Q4E1</accession>
<dbReference type="Pfam" id="PF08241">
    <property type="entry name" value="Methyltransf_11"/>
    <property type="match status" value="1"/>
</dbReference>
<dbReference type="OrthoDB" id="9807911at2"/>
<dbReference type="GO" id="GO:0032259">
    <property type="term" value="P:methylation"/>
    <property type="evidence" value="ECO:0007669"/>
    <property type="project" value="UniProtKB-KW"/>
</dbReference>
<dbReference type="CDD" id="cd02440">
    <property type="entry name" value="AdoMet_MTases"/>
    <property type="match status" value="1"/>
</dbReference>
<reference evidence="2 3" key="1">
    <citation type="submission" date="2020-08" db="EMBL/GenBank/DDBJ databases">
        <title>Genomic Encyclopedia of Type Strains, Phase IV (KMG-IV): sequencing the most valuable type-strain genomes for metagenomic binning, comparative biology and taxonomic classification.</title>
        <authorList>
            <person name="Goeker M."/>
        </authorList>
    </citation>
    <scope>NUCLEOTIDE SEQUENCE [LARGE SCALE GENOMIC DNA]</scope>
    <source>
        <strain evidence="2 3">DSM 101015</strain>
    </source>
</reference>
<dbReference type="PANTHER" id="PTHR43591">
    <property type="entry name" value="METHYLTRANSFERASE"/>
    <property type="match status" value="1"/>
</dbReference>
<dbReference type="GO" id="GO:0008757">
    <property type="term" value="F:S-adenosylmethionine-dependent methyltransferase activity"/>
    <property type="evidence" value="ECO:0007669"/>
    <property type="project" value="InterPro"/>
</dbReference>
<dbReference type="EMBL" id="JACIFU010000001">
    <property type="protein sequence ID" value="MBB4172822.1"/>
    <property type="molecule type" value="Genomic_DNA"/>
</dbReference>
<dbReference type="InterPro" id="IPR029063">
    <property type="entry name" value="SAM-dependent_MTases_sf"/>
</dbReference>
<dbReference type="Gene3D" id="3.40.50.150">
    <property type="entry name" value="Vaccinia Virus protein VP39"/>
    <property type="match status" value="1"/>
</dbReference>
<dbReference type="PANTHER" id="PTHR43591:SF110">
    <property type="entry name" value="RHODANESE DOMAIN-CONTAINING PROTEIN"/>
    <property type="match status" value="1"/>
</dbReference>
<organism evidence="2 3">
    <name type="scientific">Sulfitobacter noctilucicola</name>
    <dbReference type="NCBI Taxonomy" id="1342301"/>
    <lineage>
        <taxon>Bacteria</taxon>
        <taxon>Pseudomonadati</taxon>
        <taxon>Pseudomonadota</taxon>
        <taxon>Alphaproteobacteria</taxon>
        <taxon>Rhodobacterales</taxon>
        <taxon>Roseobacteraceae</taxon>
        <taxon>Sulfitobacter</taxon>
    </lineage>
</organism>
<keyword evidence="3" id="KW-1185">Reference proteome</keyword>
<evidence type="ECO:0000259" key="1">
    <source>
        <dbReference type="Pfam" id="PF08241"/>
    </source>
</evidence>
<dbReference type="InterPro" id="IPR013216">
    <property type="entry name" value="Methyltransf_11"/>
</dbReference>
<keyword evidence="2" id="KW-0808">Transferase</keyword>
<evidence type="ECO:0000313" key="2">
    <source>
        <dbReference type="EMBL" id="MBB4172822.1"/>
    </source>
</evidence>
<dbReference type="AlphaFoldDB" id="A0A7W6Q4E1"/>
<protein>
    <submittedName>
        <fullName evidence="2">Putative TPR repeat methyltransferase</fullName>
    </submittedName>
</protein>
<dbReference type="Proteomes" id="UP000565745">
    <property type="component" value="Unassembled WGS sequence"/>
</dbReference>
<feature type="domain" description="Methyltransferase type 11" evidence="1">
    <location>
        <begin position="60"/>
        <end position="152"/>
    </location>
</feature>
<dbReference type="RefSeq" id="WP_025055092.1">
    <property type="nucleotide sequence ID" value="NZ_JACIFU010000001.1"/>
</dbReference>
<gene>
    <name evidence="2" type="ORF">GGR93_000583</name>
</gene>
<proteinExistence type="predicted"/>
<keyword evidence="2" id="KW-0489">Methyltransferase</keyword>
<evidence type="ECO:0000313" key="3">
    <source>
        <dbReference type="Proteomes" id="UP000565745"/>
    </source>
</evidence>
<sequence length="210" mass="22711">MDDPDLDAAYALKTPDDNRALYANWADSYDSSFADEADYRLPQIVAFVLADVMRGSGPVLDVGAGTGLVAQNIPDRDALEIDALDISPEMLAQSAKKGLYRAYIEADLTKPVDIPDEIYGAVVSAGTFTHGHVGPEAIDTLLRIAKPGAVFVLSINSEHFSAHGFEAKFAAIESEIAQLDFRILDIYGPSGPPEHQNDKAHIAVFRKRPV</sequence>